<dbReference type="InterPro" id="IPR037160">
    <property type="entry name" value="DNA_Pol_thumb_sf"/>
</dbReference>
<keyword evidence="8" id="KW-1185">Reference proteome</keyword>
<gene>
    <name evidence="7" type="ORF">PILCRDRAFT_820500</name>
</gene>
<evidence type="ECO:0000259" key="6">
    <source>
        <dbReference type="PROSITE" id="PS50172"/>
    </source>
</evidence>
<dbReference type="Pfam" id="PF14791">
    <property type="entry name" value="DNA_pol_B_thumb"/>
    <property type="match status" value="1"/>
</dbReference>
<dbReference type="Pfam" id="PF14792">
    <property type="entry name" value="DNA_pol_B_palm"/>
    <property type="match status" value="1"/>
</dbReference>
<dbReference type="GO" id="GO:0003887">
    <property type="term" value="F:DNA-directed DNA polymerase activity"/>
    <property type="evidence" value="ECO:0007669"/>
    <property type="project" value="InterPro"/>
</dbReference>
<dbReference type="Gene3D" id="1.10.150.110">
    <property type="entry name" value="DNA polymerase beta, N-terminal domain-like"/>
    <property type="match status" value="1"/>
</dbReference>
<reference evidence="8" key="2">
    <citation type="submission" date="2015-01" db="EMBL/GenBank/DDBJ databases">
        <title>Evolutionary Origins and Diversification of the Mycorrhizal Mutualists.</title>
        <authorList>
            <consortium name="DOE Joint Genome Institute"/>
            <consortium name="Mycorrhizal Genomics Consortium"/>
            <person name="Kohler A."/>
            <person name="Kuo A."/>
            <person name="Nagy L.G."/>
            <person name="Floudas D."/>
            <person name="Copeland A."/>
            <person name="Barry K.W."/>
            <person name="Cichocki N."/>
            <person name="Veneault-Fourrey C."/>
            <person name="LaButti K."/>
            <person name="Lindquist E.A."/>
            <person name="Lipzen A."/>
            <person name="Lundell T."/>
            <person name="Morin E."/>
            <person name="Murat C."/>
            <person name="Riley R."/>
            <person name="Ohm R."/>
            <person name="Sun H."/>
            <person name="Tunlid A."/>
            <person name="Henrissat B."/>
            <person name="Grigoriev I.V."/>
            <person name="Hibbett D.S."/>
            <person name="Martin F."/>
        </authorList>
    </citation>
    <scope>NUCLEOTIDE SEQUENCE [LARGE SCALE GENOMIC DNA]</scope>
    <source>
        <strain evidence="8">F 1598</strain>
    </source>
</reference>
<dbReference type="InterPro" id="IPR028207">
    <property type="entry name" value="DNA_pol_B_palm_palm"/>
</dbReference>
<dbReference type="InterPro" id="IPR027421">
    <property type="entry name" value="DNA_pol_lamdba_lyase_dom_sf"/>
</dbReference>
<evidence type="ECO:0000256" key="2">
    <source>
        <dbReference type="ARBA" id="ARBA00022679"/>
    </source>
</evidence>
<dbReference type="FunFam" id="3.30.210.10:FF:000005">
    <property type="entry name" value="DNA polymerase IV"/>
    <property type="match status" value="1"/>
</dbReference>
<dbReference type="FunCoup" id="A0A0C3FSL2">
    <property type="interactions" value="185"/>
</dbReference>
<dbReference type="InterPro" id="IPR001357">
    <property type="entry name" value="BRCT_dom"/>
</dbReference>
<dbReference type="InterPro" id="IPR010996">
    <property type="entry name" value="HHH_MUS81"/>
</dbReference>
<dbReference type="InterPro" id="IPR029398">
    <property type="entry name" value="PolB_thumb"/>
</dbReference>
<feature type="region of interest" description="Disordered" evidence="5">
    <location>
        <begin position="1"/>
        <end position="37"/>
    </location>
</feature>
<dbReference type="Pfam" id="PF10391">
    <property type="entry name" value="DNA_pol_lambd_f"/>
    <property type="match status" value="1"/>
</dbReference>
<dbReference type="STRING" id="765440.A0A0C3FSL2"/>
<dbReference type="PRINTS" id="PR00869">
    <property type="entry name" value="DNAPOLX"/>
</dbReference>
<dbReference type="InParanoid" id="A0A0C3FSL2"/>
<dbReference type="SUPFAM" id="SSF81585">
    <property type="entry name" value="PsbU/PolX domain-like"/>
    <property type="match status" value="1"/>
</dbReference>
<evidence type="ECO:0000256" key="3">
    <source>
        <dbReference type="ARBA" id="ARBA00022695"/>
    </source>
</evidence>
<dbReference type="InterPro" id="IPR036420">
    <property type="entry name" value="BRCT_dom_sf"/>
</dbReference>
<dbReference type="Proteomes" id="UP000054166">
    <property type="component" value="Unassembled WGS sequence"/>
</dbReference>
<dbReference type="GO" id="GO:0005634">
    <property type="term" value="C:nucleus"/>
    <property type="evidence" value="ECO:0007669"/>
    <property type="project" value="TreeGrafter"/>
</dbReference>
<dbReference type="InterPro" id="IPR002054">
    <property type="entry name" value="DNA-dir_DNA_pol_X"/>
</dbReference>
<dbReference type="PANTHER" id="PTHR11276">
    <property type="entry name" value="DNA POLYMERASE TYPE-X FAMILY MEMBER"/>
    <property type="match status" value="1"/>
</dbReference>
<dbReference type="Gene3D" id="3.30.210.10">
    <property type="entry name" value="DNA polymerase, thumb domain"/>
    <property type="match status" value="1"/>
</dbReference>
<feature type="domain" description="BRCT" evidence="6">
    <location>
        <begin position="93"/>
        <end position="141"/>
    </location>
</feature>
<feature type="compositionally biased region" description="Basic and acidic residues" evidence="5">
    <location>
        <begin position="153"/>
        <end position="164"/>
    </location>
</feature>
<keyword evidence="4" id="KW-0235">DNA replication</keyword>
<organism evidence="7 8">
    <name type="scientific">Piloderma croceum (strain F 1598)</name>
    <dbReference type="NCBI Taxonomy" id="765440"/>
    <lineage>
        <taxon>Eukaryota</taxon>
        <taxon>Fungi</taxon>
        <taxon>Dikarya</taxon>
        <taxon>Basidiomycota</taxon>
        <taxon>Agaricomycotina</taxon>
        <taxon>Agaricomycetes</taxon>
        <taxon>Agaricomycetidae</taxon>
        <taxon>Atheliales</taxon>
        <taxon>Atheliaceae</taxon>
        <taxon>Piloderma</taxon>
    </lineage>
</organism>
<accession>A0A0C3FSL2</accession>
<dbReference type="EMBL" id="KN832994">
    <property type="protein sequence ID" value="KIM82624.1"/>
    <property type="molecule type" value="Genomic_DNA"/>
</dbReference>
<dbReference type="GO" id="GO:0006303">
    <property type="term" value="P:double-strand break repair via nonhomologous end joining"/>
    <property type="evidence" value="ECO:0007669"/>
    <property type="project" value="TreeGrafter"/>
</dbReference>
<reference evidence="7 8" key="1">
    <citation type="submission" date="2014-04" db="EMBL/GenBank/DDBJ databases">
        <authorList>
            <consortium name="DOE Joint Genome Institute"/>
            <person name="Kuo A."/>
            <person name="Tarkka M."/>
            <person name="Buscot F."/>
            <person name="Kohler A."/>
            <person name="Nagy L.G."/>
            <person name="Floudas D."/>
            <person name="Copeland A."/>
            <person name="Barry K.W."/>
            <person name="Cichocki N."/>
            <person name="Veneault-Fourrey C."/>
            <person name="LaButti K."/>
            <person name="Lindquist E.A."/>
            <person name="Lipzen A."/>
            <person name="Lundell T."/>
            <person name="Morin E."/>
            <person name="Murat C."/>
            <person name="Sun H."/>
            <person name="Tunlid A."/>
            <person name="Henrissat B."/>
            <person name="Grigoriev I.V."/>
            <person name="Hibbett D.S."/>
            <person name="Martin F."/>
            <person name="Nordberg H.P."/>
            <person name="Cantor M.N."/>
            <person name="Hua S.X."/>
        </authorList>
    </citation>
    <scope>NUCLEOTIDE SEQUENCE [LARGE SCALE GENOMIC DNA]</scope>
    <source>
        <strain evidence="7 8">F 1598</strain>
    </source>
</reference>
<evidence type="ECO:0000256" key="5">
    <source>
        <dbReference type="SAM" id="MobiDB-lite"/>
    </source>
</evidence>
<dbReference type="OrthoDB" id="205514at2759"/>
<dbReference type="Pfam" id="PF14716">
    <property type="entry name" value="HHH_8"/>
    <property type="match status" value="1"/>
</dbReference>
<dbReference type="SMART" id="SM00483">
    <property type="entry name" value="POLXc"/>
    <property type="match status" value="1"/>
</dbReference>
<dbReference type="CDD" id="cd00141">
    <property type="entry name" value="NT_POLXc"/>
    <property type="match status" value="1"/>
</dbReference>
<evidence type="ECO:0000313" key="7">
    <source>
        <dbReference type="EMBL" id="KIM82624.1"/>
    </source>
</evidence>
<dbReference type="Gene3D" id="3.30.460.10">
    <property type="entry name" value="Beta Polymerase, domain 2"/>
    <property type="match status" value="1"/>
</dbReference>
<protein>
    <recommendedName>
        <fullName evidence="6">BRCT domain-containing protein</fullName>
    </recommendedName>
</protein>
<dbReference type="InterPro" id="IPR018944">
    <property type="entry name" value="DNA_pol_lambd_fingers_domain"/>
</dbReference>
<proteinExistence type="predicted"/>
<dbReference type="GO" id="GO:0003677">
    <property type="term" value="F:DNA binding"/>
    <property type="evidence" value="ECO:0007669"/>
    <property type="project" value="InterPro"/>
</dbReference>
<keyword evidence="1" id="KW-0237">DNA synthesis</keyword>
<dbReference type="HOGENOM" id="CLU_008698_5_0_1"/>
<dbReference type="SUPFAM" id="SSF52113">
    <property type="entry name" value="BRCT domain"/>
    <property type="match status" value="1"/>
</dbReference>
<dbReference type="AlphaFoldDB" id="A0A0C3FSL2"/>
<dbReference type="SUPFAM" id="SSF81301">
    <property type="entry name" value="Nucleotidyltransferase"/>
    <property type="match status" value="1"/>
</dbReference>
<dbReference type="PROSITE" id="PS50172">
    <property type="entry name" value="BRCT"/>
    <property type="match status" value="1"/>
</dbReference>
<dbReference type="InterPro" id="IPR043519">
    <property type="entry name" value="NT_sf"/>
</dbReference>
<sequence>MPFKRPSSTRDSSQSSSNTGPRLKRARSRSPSHDQASSSSRITVITVYIVQAKLDPEIVSDLFRVAEGDRVFEGGHHNGVRFHLCHDVSEAEVIVTAVHMRRRLERHIDWGIAKDRAIVTPQWLLDSAQQGKSLPCGDYAALHDLQDETEHNCPDTDCHCRSGSESHSPPPNELSSLSEPASPELAQQHDSVAAAEYDVSKLSLSHTARYSCCRASPLICPNQGLVAELDVIRRSRSLEGEERSALSYQRAIAVIKAFPKPITAKNLHGEVSKLPYLGQKLMSMIEEYVEDGQITESAKNRDSPRFQALSAFTTIYGIGPHTARKLHAEGMRTIHDLEYHFGEKETSAGSELSSGDGHAEDEEKILERSIQVSLTLRDDFKEKILRDEVEEMNSVVMRELDALLTGCTSTIVGGYRRGKPQSNDVDIVITHTDAKGGAAKIKGLCKKFVRRLYERGLVTHVMHLSSFRAPNALRTTQWDSLEKALTVFILPPSPDGCQPRRRIHRRLDLIFAAPEVYWTAIVGWTGSTMFERDLRLWAKERRGLKFDSAGITRRHDSKAFFPKNEREVFKLLGLDWVPPLLRNADA</sequence>
<keyword evidence="2" id="KW-0808">Transferase</keyword>
<feature type="region of interest" description="Disordered" evidence="5">
    <location>
        <begin position="153"/>
        <end position="188"/>
    </location>
</feature>
<dbReference type="PANTHER" id="PTHR11276:SF28">
    <property type="entry name" value="DNA POLYMERASE LAMBDA"/>
    <property type="match status" value="1"/>
</dbReference>
<name>A0A0C3FSL2_PILCF</name>
<dbReference type="Gene3D" id="1.10.150.20">
    <property type="entry name" value="5' to 3' exonuclease, C-terminal subdomain"/>
    <property type="match status" value="1"/>
</dbReference>
<dbReference type="InterPro" id="IPR022312">
    <property type="entry name" value="DNA_pol_X"/>
</dbReference>
<evidence type="ECO:0000313" key="8">
    <source>
        <dbReference type="Proteomes" id="UP000054166"/>
    </source>
</evidence>
<feature type="compositionally biased region" description="Low complexity" evidence="5">
    <location>
        <begin position="173"/>
        <end position="185"/>
    </location>
</feature>
<dbReference type="SUPFAM" id="SSF47802">
    <property type="entry name" value="DNA polymerase beta, N-terminal domain-like"/>
    <property type="match status" value="1"/>
</dbReference>
<evidence type="ECO:0000256" key="4">
    <source>
        <dbReference type="ARBA" id="ARBA00022705"/>
    </source>
</evidence>
<evidence type="ECO:0000256" key="1">
    <source>
        <dbReference type="ARBA" id="ARBA00022634"/>
    </source>
</evidence>
<keyword evidence="3" id="KW-0548">Nucleotidyltransferase</keyword>